<protein>
    <recommendedName>
        <fullName evidence="5">IBR domain-containing protein</fullName>
    </recommendedName>
</protein>
<keyword evidence="2" id="KW-0863">Zinc-finger</keyword>
<evidence type="ECO:0000259" key="5">
    <source>
        <dbReference type="Pfam" id="PF01485"/>
    </source>
</evidence>
<dbReference type="EMBL" id="BQFW01000010">
    <property type="protein sequence ID" value="GJJ75150.1"/>
    <property type="molecule type" value="Genomic_DNA"/>
</dbReference>
<keyword evidence="4" id="KW-0862">Zinc</keyword>
<dbReference type="PANTHER" id="PTHR11685">
    <property type="entry name" value="RBR FAMILY RING FINGER AND IBR DOMAIN-CONTAINING"/>
    <property type="match status" value="1"/>
</dbReference>
<sequence>MHQIQVFIRNISGSTVVAQLPSTLSMEEFIEAMRKALGFVDRNETKSFRYVTSSKPLPMDNEREFDKQKQYITNNCNIFVLGRLLGGFTLPAMLEDIVKQELASELDKVPAHSADCAICLENDTDCLKACCVRICREDFQRWLLEKRFKVSCMVCTKAIEPKHIFVTPAYVATIQAFEEEKQILQNIDCQRCLECNALMHNETMHSLQTCVKCHRQFCFFCNREWDADKMLDRKNSCGKECVYETMISFQLLPFHYNRDIKIPNVRTCPRCFNFGNYDNKCKYHSCSVCKLTFCFLCLEDETECKRKYNSRYDHVCVKTPVLQNYSMFPRLIES</sequence>
<dbReference type="GO" id="GO:0016567">
    <property type="term" value="P:protein ubiquitination"/>
    <property type="evidence" value="ECO:0007669"/>
    <property type="project" value="InterPro"/>
</dbReference>
<dbReference type="Pfam" id="PF01485">
    <property type="entry name" value="IBR"/>
    <property type="match status" value="1"/>
</dbReference>
<proteinExistence type="predicted"/>
<dbReference type="GO" id="GO:0004842">
    <property type="term" value="F:ubiquitin-protein transferase activity"/>
    <property type="evidence" value="ECO:0007669"/>
    <property type="project" value="InterPro"/>
</dbReference>
<dbReference type="GO" id="GO:0008270">
    <property type="term" value="F:zinc ion binding"/>
    <property type="evidence" value="ECO:0007669"/>
    <property type="project" value="UniProtKB-KW"/>
</dbReference>
<feature type="domain" description="IBR" evidence="5">
    <location>
        <begin position="174"/>
        <end position="227"/>
    </location>
</feature>
<dbReference type="OrthoDB" id="419317at2759"/>
<organism evidence="6 7">
    <name type="scientific">Entomortierella parvispora</name>
    <dbReference type="NCBI Taxonomy" id="205924"/>
    <lineage>
        <taxon>Eukaryota</taxon>
        <taxon>Fungi</taxon>
        <taxon>Fungi incertae sedis</taxon>
        <taxon>Mucoromycota</taxon>
        <taxon>Mortierellomycotina</taxon>
        <taxon>Mortierellomycetes</taxon>
        <taxon>Mortierellales</taxon>
        <taxon>Mortierellaceae</taxon>
        <taxon>Entomortierella</taxon>
    </lineage>
</organism>
<accession>A0A9P3HE98</accession>
<reference evidence="6" key="2">
    <citation type="journal article" date="2022" name="Microbiol. Resour. Announc.">
        <title>Whole-Genome Sequence of Entomortierella parvispora E1425, a Mucoromycotan Fungus Associated with Burkholderiaceae-Related Endosymbiotic Bacteria.</title>
        <authorList>
            <person name="Herlambang A."/>
            <person name="Guo Y."/>
            <person name="Takashima Y."/>
            <person name="Narisawa K."/>
            <person name="Ohta H."/>
            <person name="Nishizawa T."/>
        </authorList>
    </citation>
    <scope>NUCLEOTIDE SEQUENCE</scope>
    <source>
        <strain evidence="6">E1425</strain>
    </source>
</reference>
<dbReference type="InterPro" id="IPR031127">
    <property type="entry name" value="E3_UB_ligase_RBR"/>
</dbReference>
<evidence type="ECO:0000256" key="3">
    <source>
        <dbReference type="ARBA" id="ARBA00022786"/>
    </source>
</evidence>
<keyword evidence="3" id="KW-0833">Ubl conjugation pathway</keyword>
<keyword evidence="1" id="KW-0479">Metal-binding</keyword>
<evidence type="ECO:0000256" key="4">
    <source>
        <dbReference type="ARBA" id="ARBA00022833"/>
    </source>
</evidence>
<reference evidence="6" key="1">
    <citation type="submission" date="2021-11" db="EMBL/GenBank/DDBJ databases">
        <authorList>
            <person name="Herlambang A."/>
            <person name="Guo Y."/>
            <person name="Takashima Y."/>
            <person name="Nishizawa T."/>
        </authorList>
    </citation>
    <scope>NUCLEOTIDE SEQUENCE</scope>
    <source>
        <strain evidence="6">E1425</strain>
    </source>
</reference>
<evidence type="ECO:0000256" key="2">
    <source>
        <dbReference type="ARBA" id="ARBA00022771"/>
    </source>
</evidence>
<dbReference type="Proteomes" id="UP000827284">
    <property type="component" value="Unassembled WGS sequence"/>
</dbReference>
<keyword evidence="7" id="KW-1185">Reference proteome</keyword>
<dbReference type="AlphaFoldDB" id="A0A9P3HE98"/>
<gene>
    <name evidence="6" type="ORF">EMPS_07508</name>
</gene>
<dbReference type="SUPFAM" id="SSF57850">
    <property type="entry name" value="RING/U-box"/>
    <property type="match status" value="2"/>
</dbReference>
<evidence type="ECO:0000313" key="7">
    <source>
        <dbReference type="Proteomes" id="UP000827284"/>
    </source>
</evidence>
<dbReference type="InterPro" id="IPR002867">
    <property type="entry name" value="IBR_dom"/>
</dbReference>
<comment type="caution">
    <text evidence="6">The sequence shown here is derived from an EMBL/GenBank/DDBJ whole genome shotgun (WGS) entry which is preliminary data.</text>
</comment>
<evidence type="ECO:0000313" key="6">
    <source>
        <dbReference type="EMBL" id="GJJ75150.1"/>
    </source>
</evidence>
<name>A0A9P3HE98_9FUNG</name>
<evidence type="ECO:0000256" key="1">
    <source>
        <dbReference type="ARBA" id="ARBA00022723"/>
    </source>
</evidence>